<sequence length="78" mass="9489">MRKKTPKNEDKRERFKRLAQARTNRVLKTLKILGNCADRSRYQYAKEDMERIFLAVDRRLNKTKARFDLPTDKEEFKL</sequence>
<organism evidence="1 2">
    <name type="scientific">Candidatus Kaiserbacteria bacterium RIFCSPLOWO2_01_FULL_53_17</name>
    <dbReference type="NCBI Taxonomy" id="1798511"/>
    <lineage>
        <taxon>Bacteria</taxon>
        <taxon>Candidatus Kaiseribacteriota</taxon>
    </lineage>
</organism>
<dbReference type="EMBL" id="MFLY01000047">
    <property type="protein sequence ID" value="OGG72498.1"/>
    <property type="molecule type" value="Genomic_DNA"/>
</dbReference>
<reference evidence="1 2" key="1">
    <citation type="journal article" date="2016" name="Nat. Commun.">
        <title>Thousands of microbial genomes shed light on interconnected biogeochemical processes in an aquifer system.</title>
        <authorList>
            <person name="Anantharaman K."/>
            <person name="Brown C.T."/>
            <person name="Hug L.A."/>
            <person name="Sharon I."/>
            <person name="Castelle C.J."/>
            <person name="Probst A.J."/>
            <person name="Thomas B.C."/>
            <person name="Singh A."/>
            <person name="Wilkins M.J."/>
            <person name="Karaoz U."/>
            <person name="Brodie E.L."/>
            <person name="Williams K.H."/>
            <person name="Hubbard S.S."/>
            <person name="Banfield J.F."/>
        </authorList>
    </citation>
    <scope>NUCLEOTIDE SEQUENCE [LARGE SCALE GENOMIC DNA]</scope>
</reference>
<name>A0A1F6EFS7_9BACT</name>
<gene>
    <name evidence="1" type="ORF">A3A38_04685</name>
</gene>
<comment type="caution">
    <text evidence="1">The sequence shown here is derived from an EMBL/GenBank/DDBJ whole genome shotgun (WGS) entry which is preliminary data.</text>
</comment>
<evidence type="ECO:0000313" key="2">
    <source>
        <dbReference type="Proteomes" id="UP000177306"/>
    </source>
</evidence>
<dbReference type="Proteomes" id="UP000177306">
    <property type="component" value="Unassembled WGS sequence"/>
</dbReference>
<accession>A0A1F6EFS7</accession>
<proteinExistence type="predicted"/>
<protein>
    <submittedName>
        <fullName evidence="1">Uncharacterized protein</fullName>
    </submittedName>
</protein>
<evidence type="ECO:0000313" key="1">
    <source>
        <dbReference type="EMBL" id="OGG72498.1"/>
    </source>
</evidence>
<dbReference type="AlphaFoldDB" id="A0A1F6EFS7"/>